<dbReference type="InterPro" id="IPR029058">
    <property type="entry name" value="AB_hydrolase_fold"/>
</dbReference>
<evidence type="ECO:0000256" key="1">
    <source>
        <dbReference type="ARBA" id="ARBA00005964"/>
    </source>
</evidence>
<dbReference type="SUPFAM" id="SSF53474">
    <property type="entry name" value="alpha/beta-Hydrolases"/>
    <property type="match status" value="1"/>
</dbReference>
<dbReference type="InterPro" id="IPR050654">
    <property type="entry name" value="AChE-related_enzymes"/>
</dbReference>
<dbReference type="InterPro" id="IPR019826">
    <property type="entry name" value="Carboxylesterase_B_AS"/>
</dbReference>
<dbReference type="EMBL" id="CAWUHB010000012">
    <property type="protein sequence ID" value="CAK7216780.1"/>
    <property type="molecule type" value="Genomic_DNA"/>
</dbReference>
<organism evidence="5 6">
    <name type="scientific">Sporothrix curviconia</name>
    <dbReference type="NCBI Taxonomy" id="1260050"/>
    <lineage>
        <taxon>Eukaryota</taxon>
        <taxon>Fungi</taxon>
        <taxon>Dikarya</taxon>
        <taxon>Ascomycota</taxon>
        <taxon>Pezizomycotina</taxon>
        <taxon>Sordariomycetes</taxon>
        <taxon>Sordariomycetidae</taxon>
        <taxon>Ophiostomatales</taxon>
        <taxon>Ophiostomataceae</taxon>
        <taxon>Sporothrix</taxon>
    </lineage>
</organism>
<evidence type="ECO:0000256" key="2">
    <source>
        <dbReference type="ARBA" id="ARBA00022801"/>
    </source>
</evidence>
<gene>
    <name evidence="5" type="ORF">SCUCBS95973_002922</name>
</gene>
<protein>
    <recommendedName>
        <fullName evidence="3">Carboxylic ester hydrolase</fullName>
        <ecNumber evidence="3">3.1.1.-</ecNumber>
    </recommendedName>
</protein>
<evidence type="ECO:0000256" key="3">
    <source>
        <dbReference type="RuleBase" id="RU361235"/>
    </source>
</evidence>
<feature type="domain" description="Carboxylesterase type B" evidence="4">
    <location>
        <begin position="34"/>
        <end position="508"/>
    </location>
</feature>
<evidence type="ECO:0000313" key="5">
    <source>
        <dbReference type="EMBL" id="CAK7216780.1"/>
    </source>
</evidence>
<keyword evidence="3" id="KW-0732">Signal</keyword>
<comment type="similarity">
    <text evidence="1 3">Belongs to the type-B carboxylesterase/lipase family.</text>
</comment>
<name>A0ABP0BBC1_9PEZI</name>
<reference evidence="5 6" key="1">
    <citation type="submission" date="2024-01" db="EMBL/GenBank/DDBJ databases">
        <authorList>
            <person name="Allen C."/>
            <person name="Tagirdzhanova G."/>
        </authorList>
    </citation>
    <scope>NUCLEOTIDE SEQUENCE [LARGE SCALE GENOMIC DNA]</scope>
</reference>
<keyword evidence="6" id="KW-1185">Reference proteome</keyword>
<accession>A0ABP0BBC1</accession>
<sequence length="520" mass="55306">MASGKLLQALLALTFWCIPPASASPHDAIARRAAPTVSTKNGSISGIHLGSYAQEGFFGIPYATNPPPRFGRATSHNASLDGFQATAYSEFCPGFGGDDVALYRLGYKAGESCLTLNVVRPSGYAEGAGLPVGVWIYGGGFSNGGSPDHRYNTTWVVDRSVQMGRPILTVTLNYRVSFYGFPNGQEVVDARAQNLGLYDQQLALQWIQENIAAFGGDPSKVTIWGQSAGSQSVAYHILGQGGSTGASLFRGGIMESGAASWNPMYTPGQAQAAFDAIVGNTSCANASRSSVLGCLSSIPFAELNASAALSTATWQPNVDGDILQDYPTKLLAAGKVAPVTIMHGCNTDDSSQSAPKGTNVTGDIAGHLFASWPNITSAVVDKLLELYPNDPAVGCPYETGDGVLVSGLQDKRTNSIYTDLQQFAPRRLLSQTMAKAGNEVYAWRYNQVTQNVTIDIGKVHFSDVAYVFSNPLPTQNPLGDRPGDAELATLMTSMWVSFINDLTPNNHQKYINSIGQYLSH</sequence>
<dbReference type="InterPro" id="IPR002018">
    <property type="entry name" value="CarbesteraseB"/>
</dbReference>
<dbReference type="PANTHER" id="PTHR43918">
    <property type="entry name" value="ACETYLCHOLINESTERASE"/>
    <property type="match status" value="1"/>
</dbReference>
<proteinExistence type="inferred from homology"/>
<feature type="chain" id="PRO_5045010789" description="Carboxylic ester hydrolase" evidence="3">
    <location>
        <begin position="24"/>
        <end position="520"/>
    </location>
</feature>
<feature type="signal peptide" evidence="3">
    <location>
        <begin position="1"/>
        <end position="23"/>
    </location>
</feature>
<evidence type="ECO:0000313" key="6">
    <source>
        <dbReference type="Proteomes" id="UP001642405"/>
    </source>
</evidence>
<keyword evidence="2 3" id="KW-0378">Hydrolase</keyword>
<dbReference type="PROSITE" id="PS00122">
    <property type="entry name" value="CARBOXYLESTERASE_B_1"/>
    <property type="match status" value="1"/>
</dbReference>
<dbReference type="Proteomes" id="UP001642405">
    <property type="component" value="Unassembled WGS sequence"/>
</dbReference>
<dbReference type="Pfam" id="PF00135">
    <property type="entry name" value="COesterase"/>
    <property type="match status" value="1"/>
</dbReference>
<dbReference type="EC" id="3.1.1.-" evidence="3"/>
<dbReference type="Gene3D" id="3.40.50.1820">
    <property type="entry name" value="alpha/beta hydrolase"/>
    <property type="match status" value="1"/>
</dbReference>
<dbReference type="PANTHER" id="PTHR43918:SF4">
    <property type="entry name" value="CARBOXYLIC ESTER HYDROLASE"/>
    <property type="match status" value="1"/>
</dbReference>
<evidence type="ECO:0000259" key="4">
    <source>
        <dbReference type="Pfam" id="PF00135"/>
    </source>
</evidence>
<comment type="caution">
    <text evidence="5">The sequence shown here is derived from an EMBL/GenBank/DDBJ whole genome shotgun (WGS) entry which is preliminary data.</text>
</comment>